<reference evidence="2 4" key="1">
    <citation type="journal article" date="2011" name="Nature">
        <title>The Medicago genome provides insight into the evolution of rhizobial symbioses.</title>
        <authorList>
            <person name="Young N.D."/>
            <person name="Debelle F."/>
            <person name="Oldroyd G.E."/>
            <person name="Geurts R."/>
            <person name="Cannon S.B."/>
            <person name="Udvardi M.K."/>
            <person name="Benedito V.A."/>
            <person name="Mayer K.F."/>
            <person name="Gouzy J."/>
            <person name="Schoof H."/>
            <person name="Van de Peer Y."/>
            <person name="Proost S."/>
            <person name="Cook D.R."/>
            <person name="Meyers B.C."/>
            <person name="Spannagl M."/>
            <person name="Cheung F."/>
            <person name="De Mita S."/>
            <person name="Krishnakumar V."/>
            <person name="Gundlach H."/>
            <person name="Zhou S."/>
            <person name="Mudge J."/>
            <person name="Bharti A.K."/>
            <person name="Murray J.D."/>
            <person name="Naoumkina M.A."/>
            <person name="Rosen B."/>
            <person name="Silverstein K.A."/>
            <person name="Tang H."/>
            <person name="Rombauts S."/>
            <person name="Zhao P.X."/>
            <person name="Zhou P."/>
            <person name="Barbe V."/>
            <person name="Bardou P."/>
            <person name="Bechner M."/>
            <person name="Bellec A."/>
            <person name="Berger A."/>
            <person name="Berges H."/>
            <person name="Bidwell S."/>
            <person name="Bisseling T."/>
            <person name="Choisne N."/>
            <person name="Couloux A."/>
            <person name="Denny R."/>
            <person name="Deshpande S."/>
            <person name="Dai X."/>
            <person name="Doyle J.J."/>
            <person name="Dudez A.M."/>
            <person name="Farmer A.D."/>
            <person name="Fouteau S."/>
            <person name="Franken C."/>
            <person name="Gibelin C."/>
            <person name="Gish J."/>
            <person name="Goldstein S."/>
            <person name="Gonzalez A.J."/>
            <person name="Green P.J."/>
            <person name="Hallab A."/>
            <person name="Hartog M."/>
            <person name="Hua A."/>
            <person name="Humphray S.J."/>
            <person name="Jeong D.H."/>
            <person name="Jing Y."/>
            <person name="Jocker A."/>
            <person name="Kenton S.M."/>
            <person name="Kim D.J."/>
            <person name="Klee K."/>
            <person name="Lai H."/>
            <person name="Lang C."/>
            <person name="Lin S."/>
            <person name="Macmil S.L."/>
            <person name="Magdelenat G."/>
            <person name="Matthews L."/>
            <person name="McCorrison J."/>
            <person name="Monaghan E.L."/>
            <person name="Mun J.H."/>
            <person name="Najar F.Z."/>
            <person name="Nicholson C."/>
            <person name="Noirot C."/>
            <person name="O'Bleness M."/>
            <person name="Paule C.R."/>
            <person name="Poulain J."/>
            <person name="Prion F."/>
            <person name="Qin B."/>
            <person name="Qu C."/>
            <person name="Retzel E.F."/>
            <person name="Riddle C."/>
            <person name="Sallet E."/>
            <person name="Samain S."/>
            <person name="Samson N."/>
            <person name="Sanders I."/>
            <person name="Saurat O."/>
            <person name="Scarpelli C."/>
            <person name="Schiex T."/>
            <person name="Segurens B."/>
            <person name="Severin A.J."/>
            <person name="Sherrier D.J."/>
            <person name="Shi R."/>
            <person name="Sims S."/>
            <person name="Singer S.R."/>
            <person name="Sinharoy S."/>
            <person name="Sterck L."/>
            <person name="Viollet A."/>
            <person name="Wang B.B."/>
            <person name="Wang K."/>
            <person name="Wang M."/>
            <person name="Wang X."/>
            <person name="Warfsmann J."/>
            <person name="Weissenbach J."/>
            <person name="White D.D."/>
            <person name="White J.D."/>
            <person name="Wiley G.B."/>
            <person name="Wincker P."/>
            <person name="Xing Y."/>
            <person name="Yang L."/>
            <person name="Yao Z."/>
            <person name="Ying F."/>
            <person name="Zhai J."/>
            <person name="Zhou L."/>
            <person name="Zuber A."/>
            <person name="Denarie J."/>
            <person name="Dixon R.A."/>
            <person name="May G.D."/>
            <person name="Schwartz D.C."/>
            <person name="Rogers J."/>
            <person name="Quetier F."/>
            <person name="Town C.D."/>
            <person name="Roe B.A."/>
        </authorList>
    </citation>
    <scope>NUCLEOTIDE SEQUENCE [LARGE SCALE GENOMIC DNA]</scope>
    <source>
        <strain evidence="2">A17</strain>
        <strain evidence="3 4">cv. Jemalong A17</strain>
    </source>
</reference>
<dbReference type="EnsemblPlants" id="KEH18406">
    <property type="protein sequence ID" value="KEH18406"/>
    <property type="gene ID" value="MTR_8g017620"/>
</dbReference>
<dbReference type="HOGENOM" id="CLU_2530948_0_0_1"/>
<dbReference type="Proteomes" id="UP000002051">
    <property type="component" value="Chromosome 8"/>
</dbReference>
<proteinExistence type="predicted"/>
<accession>A0A072TMK2</accession>
<keyword evidence="4" id="KW-1185">Reference proteome</keyword>
<dbReference type="AlphaFoldDB" id="A0A072TMK2"/>
<evidence type="ECO:0000313" key="2">
    <source>
        <dbReference type="EMBL" id="KEH18406.1"/>
    </source>
</evidence>
<protein>
    <submittedName>
        <fullName evidence="2 3">Uncharacterized protein</fullName>
    </submittedName>
</protein>
<name>A0A072TMK2_MEDTR</name>
<reference evidence="2 4" key="2">
    <citation type="journal article" date="2014" name="BMC Genomics">
        <title>An improved genome release (version Mt4.0) for the model legume Medicago truncatula.</title>
        <authorList>
            <person name="Tang H."/>
            <person name="Krishnakumar V."/>
            <person name="Bidwell S."/>
            <person name="Rosen B."/>
            <person name="Chan A."/>
            <person name="Zhou S."/>
            <person name="Gentzbittel L."/>
            <person name="Childs K.L."/>
            <person name="Yandell M."/>
            <person name="Gundlach H."/>
            <person name="Mayer K.F."/>
            <person name="Schwartz D.C."/>
            <person name="Town C.D."/>
        </authorList>
    </citation>
    <scope>GENOME REANNOTATION</scope>
    <source>
        <strain evidence="2">A17</strain>
        <strain evidence="3 4">cv. Jemalong A17</strain>
    </source>
</reference>
<feature type="region of interest" description="Disordered" evidence="1">
    <location>
        <begin position="49"/>
        <end position="84"/>
    </location>
</feature>
<organism evidence="2 4">
    <name type="scientific">Medicago truncatula</name>
    <name type="common">Barrel medic</name>
    <name type="synonym">Medicago tribuloides</name>
    <dbReference type="NCBI Taxonomy" id="3880"/>
    <lineage>
        <taxon>Eukaryota</taxon>
        <taxon>Viridiplantae</taxon>
        <taxon>Streptophyta</taxon>
        <taxon>Embryophyta</taxon>
        <taxon>Tracheophyta</taxon>
        <taxon>Spermatophyta</taxon>
        <taxon>Magnoliopsida</taxon>
        <taxon>eudicotyledons</taxon>
        <taxon>Gunneridae</taxon>
        <taxon>Pentapetalae</taxon>
        <taxon>rosids</taxon>
        <taxon>fabids</taxon>
        <taxon>Fabales</taxon>
        <taxon>Fabaceae</taxon>
        <taxon>Papilionoideae</taxon>
        <taxon>50 kb inversion clade</taxon>
        <taxon>NPAAA clade</taxon>
        <taxon>Hologalegina</taxon>
        <taxon>IRL clade</taxon>
        <taxon>Trifolieae</taxon>
        <taxon>Medicago</taxon>
    </lineage>
</organism>
<evidence type="ECO:0000313" key="3">
    <source>
        <dbReference type="EnsemblPlants" id="KEH18406"/>
    </source>
</evidence>
<evidence type="ECO:0000256" key="1">
    <source>
        <dbReference type="SAM" id="MobiDB-lite"/>
    </source>
</evidence>
<dbReference type="EMBL" id="CM001224">
    <property type="protein sequence ID" value="KEH18406.1"/>
    <property type="molecule type" value="Genomic_DNA"/>
</dbReference>
<gene>
    <name evidence="2" type="ordered locus">MTR_8g017620</name>
</gene>
<evidence type="ECO:0000313" key="4">
    <source>
        <dbReference type="Proteomes" id="UP000002051"/>
    </source>
</evidence>
<reference evidence="3" key="3">
    <citation type="submission" date="2015-04" db="UniProtKB">
        <authorList>
            <consortium name="EnsemblPlants"/>
        </authorList>
    </citation>
    <scope>IDENTIFICATION</scope>
    <source>
        <strain evidence="3">cv. Jemalong A17</strain>
    </source>
</reference>
<sequence length="84" mass="9949">MRQWDLRSKIGVRQSFFTPIPVLTRTVDPRVTRIYRDFALTLTKRVHHLPHQKSVRKNPKGLNLTRENVSRANNNKNKKEKDNS</sequence>
<feature type="compositionally biased region" description="Basic residues" evidence="1">
    <location>
        <begin position="49"/>
        <end position="59"/>
    </location>
</feature>